<dbReference type="SUPFAM" id="SSF54427">
    <property type="entry name" value="NTF2-like"/>
    <property type="match status" value="1"/>
</dbReference>
<dbReference type="InterPro" id="IPR050515">
    <property type="entry name" value="Beta-lactam/transpept"/>
</dbReference>
<sequence length="667" mass="73874">MITKKQGWILGGSITALIIAGGLGWWYYQSTVTENGQAQQFARQYAENFERRDYQKLFKQVDQASLKQNDVSTKSPAEKMTADFKYLGINKVKVSDVKTMHQGAHKYLLQYQADLMTPIGLIKNQHYRVPIEVKNKKATVIYSDSLIIPGLQKSQKLNIFKDGGERGEILDRNGKVLAGNQATKILKIVPRYFINDDGSIDQTKVADVANKYNVSGDEIAKGINEYHDHPDWGYTVKTLTDDDYQGDDENDGASVQTAYERTYPKGAAFGLLLGYTGTATADDVAKNSTLSGNDIVGRAGLEQTLDQRLRGKEAVKYQILNTNGTTDKVLLEQKFEKGEDIKLTVDADLQQTTYDGFAGKPGAAVIQAPKTGELLAVVSSPSFAQDTMAQDYNSLANNQDYPFIERFNKGYAPASTFKQVSAAIGLENGTLNPDEVHHIEGKKWAPYSVTRVNSDVDVNLQTALQHSDNVYFAQEMLKVGRDKFEKALQDKFTFGRDYKLPLNMASPSYSNSGKLENDKQLVDSAYGQGEMSVTPIEMVTMFNFLDNDGSIVMPKLLMDNKKPKVIKDVATSEHVQTILNDELGIVENADGYAHALYNDGFKLAAKTGTAETGNNNQNALVSVHDVQNNKFTGLYIVENSVLNGKDYNPQADVLAKPSVDYLEQNYK</sequence>
<gene>
    <name evidence="8" type="ORF">IV73_GL000594</name>
</gene>
<evidence type="ECO:0000313" key="9">
    <source>
        <dbReference type="Proteomes" id="UP000051655"/>
    </source>
</evidence>
<feature type="domain" description="Penicillin-binding protein transpeptidase" evidence="5">
    <location>
        <begin position="362"/>
        <end position="639"/>
    </location>
</feature>
<dbReference type="InterPro" id="IPR001460">
    <property type="entry name" value="PCN-bd_Tpept"/>
</dbReference>
<dbReference type="PATRIC" id="fig|1616.3.peg.611"/>
<keyword evidence="9" id="KW-1185">Reference proteome</keyword>
<dbReference type="PANTHER" id="PTHR30627:SF25">
    <property type="entry name" value="PENICILLIN-BINDING PROTEIN 3"/>
    <property type="match status" value="1"/>
</dbReference>
<evidence type="ECO:0000256" key="3">
    <source>
        <dbReference type="ARBA" id="ARBA00023136"/>
    </source>
</evidence>
<feature type="domain" description="Penicillin-binding protein dimerisation" evidence="6">
    <location>
        <begin position="164"/>
        <end position="325"/>
    </location>
</feature>
<evidence type="ECO:0000256" key="4">
    <source>
        <dbReference type="SAM" id="Phobius"/>
    </source>
</evidence>
<keyword evidence="4" id="KW-0812">Transmembrane</keyword>
<dbReference type="Pfam" id="PF05223">
    <property type="entry name" value="MecA_N"/>
    <property type="match status" value="1"/>
</dbReference>
<dbReference type="EMBL" id="JQBP01000002">
    <property type="protein sequence ID" value="KRN75428.1"/>
    <property type="molecule type" value="Genomic_DNA"/>
</dbReference>
<dbReference type="STRING" id="1616.IV73_GL000594"/>
<proteinExistence type="inferred from homology"/>
<evidence type="ECO:0000256" key="1">
    <source>
        <dbReference type="ARBA" id="ARBA00004162"/>
    </source>
</evidence>
<dbReference type="InterPro" id="IPR012338">
    <property type="entry name" value="Beta-lactam/transpept-like"/>
</dbReference>
<dbReference type="GO" id="GO:0008658">
    <property type="term" value="F:penicillin binding"/>
    <property type="evidence" value="ECO:0007669"/>
    <property type="project" value="InterPro"/>
</dbReference>
<dbReference type="GO" id="GO:0071555">
    <property type="term" value="P:cell wall organization"/>
    <property type="evidence" value="ECO:0007669"/>
    <property type="project" value="TreeGrafter"/>
</dbReference>
<dbReference type="Pfam" id="PF00905">
    <property type="entry name" value="Transpeptidase"/>
    <property type="match status" value="1"/>
</dbReference>
<dbReference type="GO" id="GO:0046677">
    <property type="term" value="P:response to antibiotic"/>
    <property type="evidence" value="ECO:0007669"/>
    <property type="project" value="InterPro"/>
</dbReference>
<dbReference type="RefSeq" id="WP_057754537.1">
    <property type="nucleotide sequence ID" value="NZ_JQBP01000002.1"/>
</dbReference>
<dbReference type="SUPFAM" id="SSF56601">
    <property type="entry name" value="beta-lactamase/transpeptidase-like"/>
    <property type="match status" value="1"/>
</dbReference>
<keyword evidence="4" id="KW-1133">Transmembrane helix</keyword>
<evidence type="ECO:0008006" key="10">
    <source>
        <dbReference type="Google" id="ProtNLM"/>
    </source>
</evidence>
<evidence type="ECO:0000259" key="7">
    <source>
        <dbReference type="Pfam" id="PF05223"/>
    </source>
</evidence>
<dbReference type="InterPro" id="IPR005311">
    <property type="entry name" value="PBP_dimer"/>
</dbReference>
<dbReference type="InterPro" id="IPR036138">
    <property type="entry name" value="PBP_dimer_sf"/>
</dbReference>
<comment type="subcellular location">
    <subcellularLocation>
        <location evidence="1">Cell membrane</location>
        <topology evidence="1">Single-pass membrane protein</topology>
    </subcellularLocation>
</comment>
<comment type="caution">
    <text evidence="8">The sequence shown here is derived from an EMBL/GenBank/DDBJ whole genome shotgun (WGS) entry which is preliminary data.</text>
</comment>
<dbReference type="SUPFAM" id="SSF56519">
    <property type="entry name" value="Penicillin binding protein dimerisation domain"/>
    <property type="match status" value="1"/>
</dbReference>
<evidence type="ECO:0000259" key="5">
    <source>
        <dbReference type="Pfam" id="PF00905"/>
    </source>
</evidence>
<dbReference type="AlphaFoldDB" id="A0A0R2JMV9"/>
<keyword evidence="3 4" id="KW-0472">Membrane</keyword>
<evidence type="ECO:0000313" key="8">
    <source>
        <dbReference type="EMBL" id="KRN75428.1"/>
    </source>
</evidence>
<dbReference type="Gene3D" id="3.90.1310.10">
    <property type="entry name" value="Penicillin-binding protein 2a (Domain 2)"/>
    <property type="match status" value="1"/>
</dbReference>
<protein>
    <recommendedName>
        <fullName evidence="10">Penicillin-binding protein</fullName>
    </recommendedName>
</protein>
<dbReference type="OrthoDB" id="9766847at2"/>
<evidence type="ECO:0000256" key="2">
    <source>
        <dbReference type="ARBA" id="ARBA00007171"/>
    </source>
</evidence>
<comment type="similarity">
    <text evidence="2">Belongs to the transpeptidase family.</text>
</comment>
<reference evidence="8 9" key="1">
    <citation type="journal article" date="2015" name="Genome Announc.">
        <title>Expanding the biotechnology potential of lactobacilli through comparative genomics of 213 strains and associated genera.</title>
        <authorList>
            <person name="Sun Z."/>
            <person name="Harris H.M."/>
            <person name="McCann A."/>
            <person name="Guo C."/>
            <person name="Argimon S."/>
            <person name="Zhang W."/>
            <person name="Yang X."/>
            <person name="Jeffery I.B."/>
            <person name="Cooney J.C."/>
            <person name="Kagawa T.F."/>
            <person name="Liu W."/>
            <person name="Song Y."/>
            <person name="Salvetti E."/>
            <person name="Wrobel A."/>
            <person name="Rasinkangas P."/>
            <person name="Parkhill J."/>
            <person name="Rea M.C."/>
            <person name="O'Sullivan O."/>
            <person name="Ritari J."/>
            <person name="Douillard F.P."/>
            <person name="Paul Ross R."/>
            <person name="Yang R."/>
            <person name="Briner A.E."/>
            <person name="Felis G.E."/>
            <person name="de Vos W.M."/>
            <person name="Barrangou R."/>
            <person name="Klaenhammer T.R."/>
            <person name="Caufield P.W."/>
            <person name="Cui Y."/>
            <person name="Zhang H."/>
            <person name="O'Toole P.W."/>
        </authorList>
    </citation>
    <scope>NUCLEOTIDE SEQUENCE [LARGE SCALE GENOMIC DNA]</scope>
    <source>
        <strain evidence="8 9">DSM 20593</strain>
    </source>
</reference>
<dbReference type="Proteomes" id="UP000051655">
    <property type="component" value="Unassembled WGS sequence"/>
</dbReference>
<dbReference type="GO" id="GO:0071972">
    <property type="term" value="F:peptidoglycan L,D-transpeptidase activity"/>
    <property type="evidence" value="ECO:0007669"/>
    <property type="project" value="TreeGrafter"/>
</dbReference>
<feature type="domain" description="NTF2-like N-terminal transpeptidase" evidence="7">
    <location>
        <begin position="38"/>
        <end position="155"/>
    </location>
</feature>
<dbReference type="Gene3D" id="3.10.450.100">
    <property type="entry name" value="NTF2-like, domain 1"/>
    <property type="match status" value="1"/>
</dbReference>
<dbReference type="PANTHER" id="PTHR30627">
    <property type="entry name" value="PEPTIDOGLYCAN D,D-TRANSPEPTIDASE"/>
    <property type="match status" value="1"/>
</dbReference>
<dbReference type="Gene3D" id="3.40.710.10">
    <property type="entry name" value="DD-peptidase/beta-lactamase superfamily"/>
    <property type="match status" value="1"/>
</dbReference>
<dbReference type="InterPro" id="IPR032710">
    <property type="entry name" value="NTF2-like_dom_sf"/>
</dbReference>
<dbReference type="Gene3D" id="3.30.1390.30">
    <property type="entry name" value="Penicillin-binding protein 2a, domain 3"/>
    <property type="match status" value="1"/>
</dbReference>
<evidence type="ECO:0000259" key="6">
    <source>
        <dbReference type="Pfam" id="PF03717"/>
    </source>
</evidence>
<dbReference type="InterPro" id="IPR007887">
    <property type="entry name" value="MecA_N"/>
</dbReference>
<organism evidence="8 9">
    <name type="scientific">Weissella kandleri</name>
    <dbReference type="NCBI Taxonomy" id="1616"/>
    <lineage>
        <taxon>Bacteria</taxon>
        <taxon>Bacillati</taxon>
        <taxon>Bacillota</taxon>
        <taxon>Bacilli</taxon>
        <taxon>Lactobacillales</taxon>
        <taxon>Lactobacillaceae</taxon>
        <taxon>Weissella</taxon>
    </lineage>
</organism>
<name>A0A0R2JMV9_9LACO</name>
<feature type="transmembrane region" description="Helical" evidence="4">
    <location>
        <begin position="7"/>
        <end position="28"/>
    </location>
</feature>
<dbReference type="Pfam" id="PF03717">
    <property type="entry name" value="PBP_dimer"/>
    <property type="match status" value="1"/>
</dbReference>
<dbReference type="GO" id="GO:0005886">
    <property type="term" value="C:plasma membrane"/>
    <property type="evidence" value="ECO:0007669"/>
    <property type="project" value="UniProtKB-SubCell"/>
</dbReference>
<accession>A0A0R2JMV9</accession>